<name>A0AA37WK76_9ALTE</name>
<dbReference type="GO" id="GO:0009395">
    <property type="term" value="P:phospholipid catabolic process"/>
    <property type="evidence" value="ECO:0007669"/>
    <property type="project" value="UniProtKB-KW"/>
</dbReference>
<keyword evidence="1" id="KW-0595">Phospholipid degradation</keyword>
<keyword evidence="1" id="KW-0997">Cell inner membrane</keyword>
<keyword evidence="1" id="KW-0460">Magnesium</keyword>
<reference evidence="4" key="1">
    <citation type="journal article" date="2014" name="Int. J. Syst. Evol. Microbiol.">
        <title>Complete genome sequence of Corynebacterium casei LMG S-19264T (=DSM 44701T), isolated from a smear-ripened cheese.</title>
        <authorList>
            <consortium name="US DOE Joint Genome Institute (JGI-PGF)"/>
            <person name="Walter F."/>
            <person name="Albersmeier A."/>
            <person name="Kalinowski J."/>
            <person name="Ruckert C."/>
        </authorList>
    </citation>
    <scope>NUCLEOTIDE SEQUENCE</scope>
    <source>
        <strain evidence="4">NBRC 110023</strain>
    </source>
</reference>
<comment type="catalytic activity">
    <reaction evidence="1">
        <text>a 1,2-diacyl-sn-glycero-3-phospho-(1'-sn-glycero-3'-phosphate) + H2O = a 1,2-diacyl-sn-glycero-3-phospho-(1'-sn-glycerol) + phosphate</text>
        <dbReference type="Rhea" id="RHEA:33751"/>
        <dbReference type="ChEBI" id="CHEBI:15377"/>
        <dbReference type="ChEBI" id="CHEBI:43474"/>
        <dbReference type="ChEBI" id="CHEBI:60110"/>
        <dbReference type="ChEBI" id="CHEBI:64716"/>
        <dbReference type="EC" id="3.1.3.27"/>
    </reaction>
</comment>
<evidence type="ECO:0000259" key="3">
    <source>
        <dbReference type="Pfam" id="PF04608"/>
    </source>
</evidence>
<dbReference type="Proteomes" id="UP001156601">
    <property type="component" value="Unassembled WGS sequence"/>
</dbReference>
<evidence type="ECO:0000313" key="4">
    <source>
        <dbReference type="EMBL" id="GLR73067.1"/>
    </source>
</evidence>
<dbReference type="GO" id="GO:0046872">
    <property type="term" value="F:metal ion binding"/>
    <property type="evidence" value="ECO:0007669"/>
    <property type="project" value="UniProtKB-KW"/>
</dbReference>
<keyword evidence="5" id="KW-1185">Reference proteome</keyword>
<dbReference type="InterPro" id="IPR036681">
    <property type="entry name" value="PgpA-like_sf"/>
</dbReference>
<keyword evidence="1 2" id="KW-0472">Membrane</keyword>
<dbReference type="AlphaFoldDB" id="A0AA37WK76"/>
<comment type="pathway">
    <text evidence="1">Phospholipid metabolism; phosphatidylglycerol biosynthesis; phosphatidylglycerol from CDP-diacylglycerol: step 2/2.</text>
</comment>
<sequence>MDRQLRKKVSLKKVDHFFALGFGSGLIPAMPGTFGSLAAIPLLLLLSFVSTEWYLLVTLIACIAGVRFCGKTSDALGLHDHGAIVWDEIAGMLVTMLFVPLVWQNVLIGFILFRFFDILKPWPISALDRRVHGGTGIMLDDIVAGLIACGLIHIGFQLELPLLVNGL</sequence>
<dbReference type="Pfam" id="PF04608">
    <property type="entry name" value="PgpA"/>
    <property type="match status" value="1"/>
</dbReference>
<feature type="transmembrane region" description="Helical" evidence="2">
    <location>
        <begin position="90"/>
        <end position="116"/>
    </location>
</feature>
<dbReference type="GO" id="GO:0008962">
    <property type="term" value="F:phosphatidylglycerophosphatase activity"/>
    <property type="evidence" value="ECO:0007669"/>
    <property type="project" value="UniProtKB-EC"/>
</dbReference>
<keyword evidence="1" id="KW-0479">Metal-binding</keyword>
<dbReference type="InterPro" id="IPR007686">
    <property type="entry name" value="YutG/PgpA"/>
</dbReference>
<gene>
    <name evidence="4" type="ORF">GCM10007852_39750</name>
</gene>
<organism evidence="4 5">
    <name type="scientific">Agaribacter marinus</name>
    <dbReference type="NCBI Taxonomy" id="1431249"/>
    <lineage>
        <taxon>Bacteria</taxon>
        <taxon>Pseudomonadati</taxon>
        <taxon>Pseudomonadota</taxon>
        <taxon>Gammaproteobacteria</taxon>
        <taxon>Alteromonadales</taxon>
        <taxon>Alteromonadaceae</taxon>
        <taxon>Agaribacter</taxon>
    </lineage>
</organism>
<proteinExistence type="predicted"/>
<comment type="function">
    <text evidence="1">Lipid phosphatase which dephosphorylates phosphatidylglycerophosphate (PGP) to phosphatidylglycerol (PG).</text>
</comment>
<feature type="transmembrane region" description="Helical" evidence="2">
    <location>
        <begin position="53"/>
        <end position="70"/>
    </location>
</feature>
<feature type="transmembrane region" description="Helical" evidence="2">
    <location>
        <begin position="137"/>
        <end position="156"/>
    </location>
</feature>
<dbReference type="GO" id="GO:0005886">
    <property type="term" value="C:plasma membrane"/>
    <property type="evidence" value="ECO:0007669"/>
    <property type="project" value="UniProtKB-SubCell"/>
</dbReference>
<keyword evidence="1" id="KW-0442">Lipid degradation</keyword>
<comment type="caution">
    <text evidence="4">The sequence shown here is derived from an EMBL/GenBank/DDBJ whole genome shotgun (WGS) entry which is preliminary data.</text>
</comment>
<feature type="domain" description="YutG/PgpA" evidence="3">
    <location>
        <begin position="18"/>
        <end position="154"/>
    </location>
</feature>
<dbReference type="EMBL" id="BSOT01000019">
    <property type="protein sequence ID" value="GLR73067.1"/>
    <property type="molecule type" value="Genomic_DNA"/>
</dbReference>
<reference evidence="4" key="2">
    <citation type="submission" date="2023-01" db="EMBL/GenBank/DDBJ databases">
        <title>Draft genome sequence of Agaribacter marinus strain NBRC 110023.</title>
        <authorList>
            <person name="Sun Q."/>
            <person name="Mori K."/>
        </authorList>
    </citation>
    <scope>NUCLEOTIDE SEQUENCE</scope>
    <source>
        <strain evidence="4">NBRC 110023</strain>
    </source>
</reference>
<keyword evidence="1" id="KW-1208">Phospholipid metabolism</keyword>
<dbReference type="PIRSF" id="PIRSF006162">
    <property type="entry name" value="PgpA"/>
    <property type="match status" value="1"/>
</dbReference>
<keyword evidence="2" id="KW-1133">Transmembrane helix</keyword>
<dbReference type="Gene3D" id="1.10.3760.10">
    <property type="entry name" value="PgpA-like"/>
    <property type="match status" value="1"/>
</dbReference>
<keyword evidence="1" id="KW-0378">Hydrolase</keyword>
<accession>A0AA37WK76</accession>
<dbReference type="EC" id="3.1.3.27" evidence="1"/>
<evidence type="ECO:0000313" key="5">
    <source>
        <dbReference type="Proteomes" id="UP001156601"/>
    </source>
</evidence>
<dbReference type="PANTHER" id="PTHR36305">
    <property type="entry name" value="PHOSPHATIDYLGLYCEROPHOSPHATASE A"/>
    <property type="match status" value="1"/>
</dbReference>
<feature type="transmembrane region" description="Helical" evidence="2">
    <location>
        <begin position="20"/>
        <end position="46"/>
    </location>
</feature>
<keyword evidence="1" id="KW-0443">Lipid metabolism</keyword>
<evidence type="ECO:0000256" key="1">
    <source>
        <dbReference type="PIRNR" id="PIRNR006162"/>
    </source>
</evidence>
<keyword evidence="1 2" id="KW-0812">Transmembrane</keyword>
<comment type="subcellular location">
    <subcellularLocation>
        <location evidence="1">Cell inner membrane</location>
        <topology evidence="1">Multi-pass membrane protein</topology>
    </subcellularLocation>
</comment>
<dbReference type="CDD" id="cd06971">
    <property type="entry name" value="PgpA"/>
    <property type="match status" value="1"/>
</dbReference>
<evidence type="ECO:0000256" key="2">
    <source>
        <dbReference type="SAM" id="Phobius"/>
    </source>
</evidence>
<dbReference type="InterPro" id="IPR026037">
    <property type="entry name" value="PgpA"/>
</dbReference>
<dbReference type="RefSeq" id="WP_284219485.1">
    <property type="nucleotide sequence ID" value="NZ_BSOT01000019.1"/>
</dbReference>
<keyword evidence="1" id="KW-1003">Cell membrane</keyword>
<dbReference type="SUPFAM" id="SSF101307">
    <property type="entry name" value="YutG-like"/>
    <property type="match status" value="1"/>
</dbReference>
<dbReference type="PANTHER" id="PTHR36305:SF1">
    <property type="entry name" value="PHOSPHATIDYLGLYCEROPHOSPHATASE A"/>
    <property type="match status" value="1"/>
</dbReference>
<comment type="cofactor">
    <cofactor evidence="1">
        <name>Mg(2+)</name>
        <dbReference type="ChEBI" id="CHEBI:18420"/>
    </cofactor>
</comment>
<protein>
    <recommendedName>
        <fullName evidence="1">Phosphatidylglycerophosphatase A</fullName>
        <ecNumber evidence="1">3.1.3.27</ecNumber>
    </recommendedName>
    <alternativeName>
        <fullName evidence="1">Phosphatidylglycerolphosphate phosphatase A</fullName>
    </alternativeName>
</protein>